<dbReference type="Proteomes" id="UP000789920">
    <property type="component" value="Unassembled WGS sequence"/>
</dbReference>
<name>A0ACA9L9M6_9GLOM</name>
<evidence type="ECO:0000313" key="2">
    <source>
        <dbReference type="Proteomes" id="UP000789920"/>
    </source>
</evidence>
<proteinExistence type="predicted"/>
<protein>
    <submittedName>
        <fullName evidence="1">26502_t:CDS:1</fullName>
    </submittedName>
</protein>
<evidence type="ECO:0000313" key="1">
    <source>
        <dbReference type="EMBL" id="CAG8513488.1"/>
    </source>
</evidence>
<dbReference type="EMBL" id="CAJVQC010002566">
    <property type="protein sequence ID" value="CAG8513488.1"/>
    <property type="molecule type" value="Genomic_DNA"/>
</dbReference>
<comment type="caution">
    <text evidence="1">The sequence shown here is derived from an EMBL/GenBank/DDBJ whole genome shotgun (WGS) entry which is preliminary data.</text>
</comment>
<organism evidence="1 2">
    <name type="scientific">Racocetra persica</name>
    <dbReference type="NCBI Taxonomy" id="160502"/>
    <lineage>
        <taxon>Eukaryota</taxon>
        <taxon>Fungi</taxon>
        <taxon>Fungi incertae sedis</taxon>
        <taxon>Mucoromycota</taxon>
        <taxon>Glomeromycotina</taxon>
        <taxon>Glomeromycetes</taxon>
        <taxon>Diversisporales</taxon>
        <taxon>Gigasporaceae</taxon>
        <taxon>Racocetra</taxon>
    </lineage>
</organism>
<gene>
    <name evidence="1" type="ORF">RPERSI_LOCUS2365</name>
</gene>
<sequence length="132" mass="15660">MLYPDKTILTSNKNRDYSSSIIEQKIDLSLVVEQKDYSSNEIKNLDDDILLQDLDKINESIFLLQNDYKILEIIRDDIRILRNDCKYDYSEFEKILKIIYDDIRILQTDIEEFETFLLSQEFGVYQCGGVRA</sequence>
<keyword evidence="2" id="KW-1185">Reference proteome</keyword>
<accession>A0ACA9L9M6</accession>
<reference evidence="1" key="1">
    <citation type="submission" date="2021-06" db="EMBL/GenBank/DDBJ databases">
        <authorList>
            <person name="Kallberg Y."/>
            <person name="Tangrot J."/>
            <person name="Rosling A."/>
        </authorList>
    </citation>
    <scope>NUCLEOTIDE SEQUENCE</scope>
    <source>
        <strain evidence="1">MA461A</strain>
    </source>
</reference>